<accession>A0AAE1CEB9</accession>
<evidence type="ECO:0000256" key="1">
    <source>
        <dbReference type="SAM" id="MobiDB-lite"/>
    </source>
</evidence>
<keyword evidence="3" id="KW-1185">Reference proteome</keyword>
<feature type="compositionally biased region" description="Basic and acidic residues" evidence="1">
    <location>
        <begin position="1"/>
        <end position="34"/>
    </location>
</feature>
<feature type="compositionally biased region" description="Polar residues" evidence="1">
    <location>
        <begin position="390"/>
        <end position="399"/>
    </location>
</feature>
<feature type="compositionally biased region" description="Basic and acidic residues" evidence="1">
    <location>
        <begin position="74"/>
        <end position="84"/>
    </location>
</feature>
<dbReference type="EMBL" id="JAULSO010000002">
    <property type="protein sequence ID" value="KAK3690452.1"/>
    <property type="molecule type" value="Genomic_DNA"/>
</dbReference>
<evidence type="ECO:0008006" key="4">
    <source>
        <dbReference type="Google" id="ProtNLM"/>
    </source>
</evidence>
<protein>
    <recommendedName>
        <fullName evidence="4">RRM domain-containing protein</fullName>
    </recommendedName>
</protein>
<feature type="region of interest" description="Disordered" evidence="1">
    <location>
        <begin position="336"/>
        <end position="399"/>
    </location>
</feature>
<dbReference type="Gene3D" id="3.30.70.330">
    <property type="match status" value="1"/>
</dbReference>
<proteinExistence type="predicted"/>
<name>A0AAE1CEB9_9PEZI</name>
<feature type="compositionally biased region" description="Basic and acidic residues" evidence="1">
    <location>
        <begin position="273"/>
        <end position="302"/>
    </location>
</feature>
<dbReference type="InterPro" id="IPR035979">
    <property type="entry name" value="RBD_domain_sf"/>
</dbReference>
<feature type="compositionally biased region" description="Polar residues" evidence="1">
    <location>
        <begin position="59"/>
        <end position="73"/>
    </location>
</feature>
<dbReference type="InterPro" id="IPR012677">
    <property type="entry name" value="Nucleotide-bd_a/b_plait_sf"/>
</dbReference>
<evidence type="ECO:0000313" key="2">
    <source>
        <dbReference type="EMBL" id="KAK3690452.1"/>
    </source>
</evidence>
<organism evidence="2 3">
    <name type="scientific">Podospora appendiculata</name>
    <dbReference type="NCBI Taxonomy" id="314037"/>
    <lineage>
        <taxon>Eukaryota</taxon>
        <taxon>Fungi</taxon>
        <taxon>Dikarya</taxon>
        <taxon>Ascomycota</taxon>
        <taxon>Pezizomycotina</taxon>
        <taxon>Sordariomycetes</taxon>
        <taxon>Sordariomycetidae</taxon>
        <taxon>Sordariales</taxon>
        <taxon>Podosporaceae</taxon>
        <taxon>Podospora</taxon>
    </lineage>
</organism>
<reference evidence="2" key="2">
    <citation type="submission" date="2023-06" db="EMBL/GenBank/DDBJ databases">
        <authorList>
            <consortium name="Lawrence Berkeley National Laboratory"/>
            <person name="Haridas S."/>
            <person name="Hensen N."/>
            <person name="Bonometti L."/>
            <person name="Westerberg I."/>
            <person name="Brannstrom I.O."/>
            <person name="Guillou S."/>
            <person name="Cros-Aarteil S."/>
            <person name="Calhoun S."/>
            <person name="Kuo A."/>
            <person name="Mondo S."/>
            <person name="Pangilinan J."/>
            <person name="Riley R."/>
            <person name="Labutti K."/>
            <person name="Andreopoulos B."/>
            <person name="Lipzen A."/>
            <person name="Chen C."/>
            <person name="Yanf M."/>
            <person name="Daum C."/>
            <person name="Ng V."/>
            <person name="Clum A."/>
            <person name="Steindorff A."/>
            <person name="Ohm R."/>
            <person name="Martin F."/>
            <person name="Silar P."/>
            <person name="Natvig D."/>
            <person name="Lalanne C."/>
            <person name="Gautier V."/>
            <person name="Ament-Velasquez S.L."/>
            <person name="Kruys A."/>
            <person name="Hutchinson M.I."/>
            <person name="Powell A.J."/>
            <person name="Barry K."/>
            <person name="Miller A.N."/>
            <person name="Grigoriev I.V."/>
            <person name="Debuchy R."/>
            <person name="Gladieux P."/>
            <person name="Thoren M.H."/>
            <person name="Johannesson H."/>
        </authorList>
    </citation>
    <scope>NUCLEOTIDE SEQUENCE</scope>
    <source>
        <strain evidence="2">CBS 314.62</strain>
    </source>
</reference>
<dbReference type="GO" id="GO:0003676">
    <property type="term" value="F:nucleic acid binding"/>
    <property type="evidence" value="ECO:0007669"/>
    <property type="project" value="InterPro"/>
</dbReference>
<dbReference type="SUPFAM" id="SSF54928">
    <property type="entry name" value="RNA-binding domain, RBD"/>
    <property type="match status" value="1"/>
</dbReference>
<evidence type="ECO:0000313" key="3">
    <source>
        <dbReference type="Proteomes" id="UP001270362"/>
    </source>
</evidence>
<feature type="region of interest" description="Disordered" evidence="1">
    <location>
        <begin position="1"/>
        <end position="126"/>
    </location>
</feature>
<feature type="region of interest" description="Disordered" evidence="1">
    <location>
        <begin position="153"/>
        <end position="178"/>
    </location>
</feature>
<reference evidence="2" key="1">
    <citation type="journal article" date="2023" name="Mol. Phylogenet. Evol.">
        <title>Genome-scale phylogeny and comparative genomics of the fungal order Sordariales.</title>
        <authorList>
            <person name="Hensen N."/>
            <person name="Bonometti L."/>
            <person name="Westerberg I."/>
            <person name="Brannstrom I.O."/>
            <person name="Guillou S."/>
            <person name="Cros-Aarteil S."/>
            <person name="Calhoun S."/>
            <person name="Haridas S."/>
            <person name="Kuo A."/>
            <person name="Mondo S."/>
            <person name="Pangilinan J."/>
            <person name="Riley R."/>
            <person name="LaButti K."/>
            <person name="Andreopoulos B."/>
            <person name="Lipzen A."/>
            <person name="Chen C."/>
            <person name="Yan M."/>
            <person name="Daum C."/>
            <person name="Ng V."/>
            <person name="Clum A."/>
            <person name="Steindorff A."/>
            <person name="Ohm R.A."/>
            <person name="Martin F."/>
            <person name="Silar P."/>
            <person name="Natvig D.O."/>
            <person name="Lalanne C."/>
            <person name="Gautier V."/>
            <person name="Ament-Velasquez S.L."/>
            <person name="Kruys A."/>
            <person name="Hutchinson M.I."/>
            <person name="Powell A.J."/>
            <person name="Barry K."/>
            <person name="Miller A.N."/>
            <person name="Grigoriev I.V."/>
            <person name="Debuchy R."/>
            <person name="Gladieux P."/>
            <person name="Hiltunen Thoren M."/>
            <person name="Johannesson H."/>
        </authorList>
    </citation>
    <scope>NUCLEOTIDE SEQUENCE</scope>
    <source>
        <strain evidence="2">CBS 314.62</strain>
    </source>
</reference>
<dbReference type="Proteomes" id="UP001270362">
    <property type="component" value="Unassembled WGS sequence"/>
</dbReference>
<feature type="compositionally biased region" description="Basic and acidic residues" evidence="1">
    <location>
        <begin position="113"/>
        <end position="126"/>
    </location>
</feature>
<sequence>MDGSRDRQHPEHQQRHAYGNDDRRDNLRSHDGHGHLQHRSVVADSGFNSPPSARLNPSPVLQQVLGSLSQAQDSRGRPDHDIARGSRRYRLRSSSPSPFRDETRRSRSPSRPSVEDRRGEYDPRYPLHEPLSEYLARAGHRRVDDGISLPRALQQRPVSRPPAADYQQAQHHPRELLLPADNHTCGTYMRSIGYSICQTISRQESQSIEAGDNLRPQGQQGYGSAMSGHRHHEPSFSEKRQRDNHDHEDQPCGSFVRRQKSEHYPPPPSYSRRRIDDADLHDDRRFQYQQHEREQMTPEFRTRSSSIEQVDSRPYLESWKRTTPPRLGRDHEYRNEVMPEPSFPSGDRIANRPPRVEQEYTSPGGPQVEPPIYGQPKAKTGHRDSYAPQRYNTNAGSFSSNYNGNRSLSANQSADIPDLENTSFWVMNLPASVNVRQLLAAIRQCGRIFAVHINGPDPAKKHFLSAAKITFFTLADARRFIAKYQDHGSFIVGGKAAHVTYNRVRVPENPRLMLTCSRVLVISGPPEFLSFADLHGLITGPGELQYYDLDEFLIASEDKQTNETTVEFRFGSFHGQAEVARNIIVKKLGHKGVMVRYGIDPCA</sequence>
<dbReference type="AlphaFoldDB" id="A0AAE1CEB9"/>
<comment type="caution">
    <text evidence="2">The sequence shown here is derived from an EMBL/GenBank/DDBJ whole genome shotgun (WGS) entry which is preliminary data.</text>
</comment>
<gene>
    <name evidence="2" type="ORF">B0T22DRAFT_537109</name>
</gene>
<feature type="compositionally biased region" description="Basic and acidic residues" evidence="1">
    <location>
        <begin position="233"/>
        <end position="250"/>
    </location>
</feature>
<feature type="region of interest" description="Disordered" evidence="1">
    <location>
        <begin position="207"/>
        <end position="309"/>
    </location>
</feature>